<dbReference type="Gene3D" id="1.10.533.10">
    <property type="entry name" value="Death Domain, Fas"/>
    <property type="match status" value="1"/>
</dbReference>
<dbReference type="EMBL" id="CASHTH010000738">
    <property type="protein sequence ID" value="CAI8006970.1"/>
    <property type="molecule type" value="Genomic_DNA"/>
</dbReference>
<accession>A0AA35W9S5</accession>
<feature type="compositionally biased region" description="Acidic residues" evidence="1">
    <location>
        <begin position="366"/>
        <end position="386"/>
    </location>
</feature>
<feature type="compositionally biased region" description="Low complexity" evidence="1">
    <location>
        <begin position="176"/>
        <end position="196"/>
    </location>
</feature>
<feature type="region of interest" description="Disordered" evidence="1">
    <location>
        <begin position="141"/>
        <end position="231"/>
    </location>
</feature>
<dbReference type="SUPFAM" id="SSF47986">
    <property type="entry name" value="DEATH domain"/>
    <property type="match status" value="1"/>
</dbReference>
<dbReference type="AlphaFoldDB" id="A0AA35W9S5"/>
<feature type="compositionally biased region" description="Basic residues" evidence="1">
    <location>
        <begin position="330"/>
        <end position="346"/>
    </location>
</feature>
<reference evidence="3" key="1">
    <citation type="submission" date="2023-03" db="EMBL/GenBank/DDBJ databases">
        <authorList>
            <person name="Steffen K."/>
            <person name="Cardenas P."/>
        </authorList>
    </citation>
    <scope>NUCLEOTIDE SEQUENCE</scope>
</reference>
<protein>
    <recommendedName>
        <fullName evidence="2">DED domain-containing protein</fullName>
    </recommendedName>
</protein>
<keyword evidence="4" id="KW-1185">Reference proteome</keyword>
<dbReference type="PROSITE" id="PS50168">
    <property type="entry name" value="DED"/>
    <property type="match status" value="1"/>
</dbReference>
<dbReference type="Proteomes" id="UP001174909">
    <property type="component" value="Unassembled WGS sequence"/>
</dbReference>
<feature type="compositionally biased region" description="Polar residues" evidence="1">
    <location>
        <begin position="1"/>
        <end position="12"/>
    </location>
</feature>
<evidence type="ECO:0000256" key="1">
    <source>
        <dbReference type="SAM" id="MobiDB-lite"/>
    </source>
</evidence>
<feature type="domain" description="DED" evidence="2">
    <location>
        <begin position="30"/>
        <end position="103"/>
    </location>
</feature>
<name>A0AA35W9S5_GEOBA</name>
<evidence type="ECO:0000313" key="4">
    <source>
        <dbReference type="Proteomes" id="UP001174909"/>
    </source>
</evidence>
<proteinExistence type="predicted"/>
<sequence length="635" mass="70846">MADDNISLTSPVHSEPMACSEPPTGDREGAFKDLLLEISLKMDKENANQLAFGASCNLPGTPSAIDVLKELRKQGVFSPRSCASIKALLRKISRWDLADLVVDYMEKYPDTKRHASVQERRSNYPITPIKRCATDPPALFHHHQHHQSHQPTGILPDSPQVCQEETSAGGLASIWSSSSEVTVPTTSTPKTPLSSPDHSNKSYLQSSPEPFVPEQLSYETPPPSTRRDPITAKGAHYVPHRSSRSATVSREGSFRSLYSSASSSHPSSSFAETIFKVANTAIDAIARVSQQGLDDRYVSSSSFSTKYSGRYNTDSDTRSVYSESEGTPVRKSRSSYQRQRRRKSTQHHQDNPTVKQQYAASSSENEVAEFEISDAPSDEGANEDDGTVGQMENFPVTYRKKNPQEASAPRRRSALSFDPIPRPPMIAAENRRFSYSVVDSFKRQSVASDATSEATITPRSSHFGRDMQGQSLLKERPPLWKKLLRSKTRSSPSWKVGRKDLIKPVWLHHAHVNITRPNKLELDINHGKHNPKLTFQLFPYGLHGDKGEAVTMAVRIATPDKCPPLPLSSEIQLQLVVWGGEGREKEDEVKNCPAVHKELSTTSVFYVYEVITHDQLKRSKCKHFYFEMKVKCSGL</sequence>
<gene>
    <name evidence="3" type="ORF">GBAR_LOCUS4993</name>
</gene>
<dbReference type="InterPro" id="IPR001875">
    <property type="entry name" value="DED_dom"/>
</dbReference>
<feature type="compositionally biased region" description="Polar residues" evidence="1">
    <location>
        <begin position="351"/>
        <end position="365"/>
    </location>
</feature>
<evidence type="ECO:0000259" key="2">
    <source>
        <dbReference type="PROSITE" id="PS50168"/>
    </source>
</evidence>
<dbReference type="InterPro" id="IPR011029">
    <property type="entry name" value="DEATH-like_dom_sf"/>
</dbReference>
<feature type="compositionally biased region" description="Polar residues" evidence="1">
    <location>
        <begin position="305"/>
        <end position="325"/>
    </location>
</feature>
<feature type="region of interest" description="Disordered" evidence="1">
    <location>
        <begin position="294"/>
        <end position="422"/>
    </location>
</feature>
<feature type="region of interest" description="Disordered" evidence="1">
    <location>
        <begin position="1"/>
        <end position="26"/>
    </location>
</feature>
<comment type="caution">
    <text evidence="3">The sequence shown here is derived from an EMBL/GenBank/DDBJ whole genome shotgun (WGS) entry which is preliminary data.</text>
</comment>
<evidence type="ECO:0000313" key="3">
    <source>
        <dbReference type="EMBL" id="CAI8006970.1"/>
    </source>
</evidence>
<dbReference type="GO" id="GO:0042981">
    <property type="term" value="P:regulation of apoptotic process"/>
    <property type="evidence" value="ECO:0007669"/>
    <property type="project" value="InterPro"/>
</dbReference>
<organism evidence="3 4">
    <name type="scientific">Geodia barretti</name>
    <name type="common">Barrett's horny sponge</name>
    <dbReference type="NCBI Taxonomy" id="519541"/>
    <lineage>
        <taxon>Eukaryota</taxon>
        <taxon>Metazoa</taxon>
        <taxon>Porifera</taxon>
        <taxon>Demospongiae</taxon>
        <taxon>Heteroscleromorpha</taxon>
        <taxon>Tetractinellida</taxon>
        <taxon>Astrophorina</taxon>
        <taxon>Geodiidae</taxon>
        <taxon>Geodia</taxon>
    </lineage>
</organism>